<evidence type="ECO:0000313" key="6">
    <source>
        <dbReference type="EMBL" id="TVM15536.1"/>
    </source>
</evidence>
<evidence type="ECO:0000313" key="7">
    <source>
        <dbReference type="Proteomes" id="UP000448292"/>
    </source>
</evidence>
<gene>
    <name evidence="6" type="ORF">DPQ33_15160</name>
</gene>
<dbReference type="InterPro" id="IPR019734">
    <property type="entry name" value="TPR_rpt"/>
</dbReference>
<keyword evidence="7" id="KW-1185">Reference proteome</keyword>
<dbReference type="EMBL" id="QMIE01000016">
    <property type="protein sequence ID" value="TVM15536.1"/>
    <property type="molecule type" value="Genomic_DNA"/>
</dbReference>
<organism evidence="6 7">
    <name type="scientific">Oceanidesulfovibrio indonesiensis</name>
    <dbReference type="NCBI Taxonomy" id="54767"/>
    <lineage>
        <taxon>Bacteria</taxon>
        <taxon>Pseudomonadati</taxon>
        <taxon>Thermodesulfobacteriota</taxon>
        <taxon>Desulfovibrionia</taxon>
        <taxon>Desulfovibrionales</taxon>
        <taxon>Desulfovibrionaceae</taxon>
        <taxon>Oceanidesulfovibrio</taxon>
    </lineage>
</organism>
<dbReference type="Pfam" id="PF01520">
    <property type="entry name" value="Amidase_3"/>
    <property type="match status" value="1"/>
</dbReference>
<dbReference type="InterPro" id="IPR011990">
    <property type="entry name" value="TPR-like_helical_dom_sf"/>
</dbReference>
<dbReference type="Proteomes" id="UP000448292">
    <property type="component" value="Unassembled WGS sequence"/>
</dbReference>
<comment type="caution">
    <text evidence="6">The sequence shown here is derived from an EMBL/GenBank/DDBJ whole genome shotgun (WGS) entry which is preliminary data.</text>
</comment>
<dbReference type="RefSeq" id="WP_144304055.1">
    <property type="nucleotide sequence ID" value="NZ_QMIE01000016.1"/>
</dbReference>
<dbReference type="InterPro" id="IPR002508">
    <property type="entry name" value="MurNAc-LAA_cat"/>
</dbReference>
<dbReference type="InterPro" id="IPR021731">
    <property type="entry name" value="AMIN_dom"/>
</dbReference>
<dbReference type="OrthoDB" id="9806267at2"/>
<dbReference type="FunFam" id="3.40.630.40:FF:000005">
    <property type="entry name" value="N-acetylmuramoyl-L-alanine amidase (AmiA)"/>
    <property type="match status" value="1"/>
</dbReference>
<dbReference type="InterPro" id="IPR050695">
    <property type="entry name" value="N-acetylmuramoyl_amidase_3"/>
</dbReference>
<feature type="region of interest" description="Disordered" evidence="4">
    <location>
        <begin position="194"/>
        <end position="222"/>
    </location>
</feature>
<evidence type="ECO:0000256" key="1">
    <source>
        <dbReference type="ARBA" id="ARBA00001561"/>
    </source>
</evidence>
<dbReference type="GO" id="GO:0030288">
    <property type="term" value="C:outer membrane-bounded periplasmic space"/>
    <property type="evidence" value="ECO:0007669"/>
    <property type="project" value="TreeGrafter"/>
</dbReference>
<sequence length="650" mass="72065">MLESYPSNFHIRWSQLTATILVACALTVLWICPASASAEAEFKSAWKDFHALREDDKRAQYRSHWQALETRFLAAFKEAPEGSYAPKSLFYVGRVNYELGKRSYLKTDFRVAADYFQRVASRYPGHSWSDDAFYHMAIIEYQHLKNPAKAVDVLDAQIATYPEGDMVERAKALRAEIVGGNHAVIAQTKDDAYEESVETTAESGAKPVDESPKQAKKPVPPGKAQLVDVRYQSSDEYTRVVVILNKEAAYTYNVLGPNVEAQKPHRLYVDFAETRLAPGVTHDLAIADGILRRVRAGQNTPDKARVVLDFQDIRKYKIFAMESGEDYRLLIDVSSPEANLDAAQTKEEALKAAAQAAALAAREPVDDANPMKPVKRAVSEPTKKDTAAKAPKDEPEESGTPAPVNYDLTPDHKKHADQLVEQLGLTIGTIMLDPGHGGKDPGAMAHGLIEKDVNLRFAKLLGKELKSKGFEVLYTRESDVFMPLEERTALANVKKADLFISIHCNAFPTAKISGMETYYLDLATSDDAVRVAARENAVSTKKISDLQFILTDLMLSSKMKESRELAKSVHNSAINNLRKNYKVRDLGVRSAPFYVLMGARMPSVLVELGYLTHATEAGRLKSDTYLQRQAAGIAAGIADYKKSIERFASL</sequence>
<dbReference type="PANTHER" id="PTHR30404">
    <property type="entry name" value="N-ACETYLMURAMOYL-L-ALANINE AMIDASE"/>
    <property type="match status" value="1"/>
</dbReference>
<dbReference type="Gene3D" id="2.60.40.3500">
    <property type="match status" value="1"/>
</dbReference>
<accession>A0A7M3MC83</accession>
<feature type="domain" description="MurNAc-LAA" evidence="5">
    <location>
        <begin position="488"/>
        <end position="638"/>
    </location>
</feature>
<dbReference type="SUPFAM" id="SSF53187">
    <property type="entry name" value="Zn-dependent exopeptidases"/>
    <property type="match status" value="1"/>
</dbReference>
<keyword evidence="3" id="KW-0378">Hydrolase</keyword>
<evidence type="ECO:0000259" key="5">
    <source>
        <dbReference type="SMART" id="SM00646"/>
    </source>
</evidence>
<reference evidence="6 7" key="1">
    <citation type="submission" date="2018-06" db="EMBL/GenBank/DDBJ databases">
        <title>Complete genome of Desulfovibrio indonesiensis P37SLT.</title>
        <authorList>
            <person name="Crispim J.S."/>
            <person name="Vidigal P.M.P."/>
            <person name="Silva L.C.F."/>
            <person name="Laguardia C.N."/>
            <person name="Araujo L.C."/>
            <person name="Dias R.S."/>
            <person name="Sousa M.P."/>
            <person name="Paula S.O."/>
            <person name="Silva C."/>
        </authorList>
    </citation>
    <scope>NUCLEOTIDE SEQUENCE [LARGE SCALE GENOMIC DNA]</scope>
    <source>
        <strain evidence="6 7">P37SLT</strain>
    </source>
</reference>
<evidence type="ECO:0000256" key="4">
    <source>
        <dbReference type="SAM" id="MobiDB-lite"/>
    </source>
</evidence>
<dbReference type="AlphaFoldDB" id="A0A7M3MC83"/>
<dbReference type="EC" id="3.5.1.28" evidence="2"/>
<feature type="region of interest" description="Disordered" evidence="4">
    <location>
        <begin position="361"/>
        <end position="405"/>
    </location>
</feature>
<proteinExistence type="predicted"/>
<dbReference type="Gene3D" id="1.25.40.10">
    <property type="entry name" value="Tetratricopeptide repeat domain"/>
    <property type="match status" value="1"/>
</dbReference>
<dbReference type="SMART" id="SM00646">
    <property type="entry name" value="Ami_3"/>
    <property type="match status" value="1"/>
</dbReference>
<dbReference type="Pfam" id="PF11741">
    <property type="entry name" value="AMIN"/>
    <property type="match status" value="1"/>
</dbReference>
<comment type="catalytic activity">
    <reaction evidence="1">
        <text>Hydrolyzes the link between N-acetylmuramoyl residues and L-amino acid residues in certain cell-wall glycopeptides.</text>
        <dbReference type="EC" id="3.5.1.28"/>
    </reaction>
</comment>
<feature type="compositionally biased region" description="Basic and acidic residues" evidence="4">
    <location>
        <begin position="377"/>
        <end position="393"/>
    </location>
</feature>
<dbReference type="GO" id="GO:0009253">
    <property type="term" value="P:peptidoglycan catabolic process"/>
    <property type="evidence" value="ECO:0007669"/>
    <property type="project" value="InterPro"/>
</dbReference>
<evidence type="ECO:0000256" key="2">
    <source>
        <dbReference type="ARBA" id="ARBA00011901"/>
    </source>
</evidence>
<evidence type="ECO:0000256" key="3">
    <source>
        <dbReference type="ARBA" id="ARBA00022801"/>
    </source>
</evidence>
<dbReference type="GO" id="GO:0008745">
    <property type="term" value="F:N-acetylmuramoyl-L-alanine amidase activity"/>
    <property type="evidence" value="ECO:0007669"/>
    <property type="project" value="UniProtKB-EC"/>
</dbReference>
<dbReference type="PANTHER" id="PTHR30404:SF0">
    <property type="entry name" value="N-ACETYLMURAMOYL-L-ALANINE AMIDASE AMIC"/>
    <property type="match status" value="1"/>
</dbReference>
<protein>
    <recommendedName>
        <fullName evidence="2">N-acetylmuramoyl-L-alanine amidase</fullName>
        <ecNumber evidence="2">3.5.1.28</ecNumber>
    </recommendedName>
</protein>
<dbReference type="CDD" id="cd02696">
    <property type="entry name" value="MurNAc-LAA"/>
    <property type="match status" value="1"/>
</dbReference>
<dbReference type="Pfam" id="PF13174">
    <property type="entry name" value="TPR_6"/>
    <property type="match status" value="1"/>
</dbReference>
<dbReference type="Gene3D" id="3.40.630.40">
    <property type="entry name" value="Zn-dependent exopeptidases"/>
    <property type="match status" value="1"/>
</dbReference>
<name>A0A7M3MC83_9BACT</name>